<keyword evidence="1" id="KW-0812">Transmembrane</keyword>
<sequence>MISFNVVFFFLWFLNISGRSRPFSEYWERTTWNEIIMFIGFNLFFVYGITMTALCLRRFKGRNNDGLSAYITLIPNELN</sequence>
<organism evidence="3 4">
    <name type="scientific">Acrobeloides nanus</name>
    <dbReference type="NCBI Taxonomy" id="290746"/>
    <lineage>
        <taxon>Eukaryota</taxon>
        <taxon>Metazoa</taxon>
        <taxon>Ecdysozoa</taxon>
        <taxon>Nematoda</taxon>
        <taxon>Chromadorea</taxon>
        <taxon>Rhabditida</taxon>
        <taxon>Tylenchina</taxon>
        <taxon>Cephalobomorpha</taxon>
        <taxon>Cephaloboidea</taxon>
        <taxon>Cephalobidae</taxon>
        <taxon>Acrobeloides</taxon>
    </lineage>
</organism>
<feature type="transmembrane region" description="Helical" evidence="1">
    <location>
        <begin position="35"/>
        <end position="56"/>
    </location>
</feature>
<dbReference type="WBParaSite" id="ACRNAN_scaffold7932.g16237.t1">
    <property type="protein sequence ID" value="ACRNAN_scaffold7932.g16237.t1"/>
    <property type="gene ID" value="ACRNAN_scaffold7932.g16237"/>
</dbReference>
<feature type="chain" id="PRO_5036802223" evidence="2">
    <location>
        <begin position="23"/>
        <end position="79"/>
    </location>
</feature>
<evidence type="ECO:0000256" key="2">
    <source>
        <dbReference type="SAM" id="SignalP"/>
    </source>
</evidence>
<evidence type="ECO:0000313" key="3">
    <source>
        <dbReference type="Proteomes" id="UP000887540"/>
    </source>
</evidence>
<protein>
    <submittedName>
        <fullName evidence="4">Uncharacterized protein</fullName>
    </submittedName>
</protein>
<dbReference type="Proteomes" id="UP000887540">
    <property type="component" value="Unplaced"/>
</dbReference>
<keyword evidence="1" id="KW-0472">Membrane</keyword>
<keyword evidence="3" id="KW-1185">Reference proteome</keyword>
<proteinExistence type="predicted"/>
<reference evidence="4" key="1">
    <citation type="submission" date="2022-11" db="UniProtKB">
        <authorList>
            <consortium name="WormBaseParasite"/>
        </authorList>
    </citation>
    <scope>IDENTIFICATION</scope>
</reference>
<dbReference type="AlphaFoldDB" id="A0A914EHK1"/>
<keyword evidence="2" id="KW-0732">Signal</keyword>
<keyword evidence="1" id="KW-1133">Transmembrane helix</keyword>
<accession>A0A914EHK1</accession>
<evidence type="ECO:0000256" key="1">
    <source>
        <dbReference type="SAM" id="Phobius"/>
    </source>
</evidence>
<feature type="signal peptide" evidence="2">
    <location>
        <begin position="1"/>
        <end position="22"/>
    </location>
</feature>
<evidence type="ECO:0000313" key="4">
    <source>
        <dbReference type="WBParaSite" id="ACRNAN_scaffold7932.g16237.t1"/>
    </source>
</evidence>
<name>A0A914EHK1_9BILA</name>